<evidence type="ECO:0000256" key="5">
    <source>
        <dbReference type="ARBA" id="ARBA00022692"/>
    </source>
</evidence>
<gene>
    <name evidence="10" type="ordered locus">CBUD_1372</name>
</gene>
<name>A9KG82_COXBN</name>
<reference evidence="10 11" key="1">
    <citation type="journal article" date="2009" name="Infect. Immun.">
        <title>Comparative genomics reveal extensive transposon-mediated genomic plasticity and diversity among potential effector proteins within the genus Coxiella.</title>
        <authorList>
            <person name="Beare P.A."/>
            <person name="Unsworth N."/>
            <person name="Andoh M."/>
            <person name="Voth D.E."/>
            <person name="Omsland A."/>
            <person name="Gilk S.D."/>
            <person name="Williams K.P."/>
            <person name="Sobral B.W."/>
            <person name="Kupko J.J.III."/>
            <person name="Porcella S.F."/>
            <person name="Samuel J.E."/>
            <person name="Heinzen R.A."/>
        </authorList>
    </citation>
    <scope>NUCLEOTIDE SEQUENCE [LARGE SCALE GENOMIC DNA]</scope>
    <source>
        <strain evidence="10 11">Dugway 5J108-111</strain>
    </source>
</reference>
<protein>
    <submittedName>
        <fullName evidence="10">Multidrug resistance protein B</fullName>
    </submittedName>
</protein>
<organism evidence="10 11">
    <name type="scientific">Coxiella burnetii (strain Dugway 5J108-111)</name>
    <dbReference type="NCBI Taxonomy" id="434922"/>
    <lineage>
        <taxon>Bacteria</taxon>
        <taxon>Pseudomonadati</taxon>
        <taxon>Pseudomonadota</taxon>
        <taxon>Gammaproteobacteria</taxon>
        <taxon>Legionellales</taxon>
        <taxon>Coxiellaceae</taxon>
        <taxon>Coxiella</taxon>
    </lineage>
</organism>
<feature type="transmembrane region" description="Helical" evidence="8">
    <location>
        <begin position="96"/>
        <end position="118"/>
    </location>
</feature>
<feature type="transmembrane region" description="Helical" evidence="8">
    <location>
        <begin position="124"/>
        <end position="144"/>
    </location>
</feature>
<keyword evidence="6 8" id="KW-1133">Transmembrane helix</keyword>
<dbReference type="AlphaFoldDB" id="A9KG82"/>
<evidence type="ECO:0000256" key="1">
    <source>
        <dbReference type="ARBA" id="ARBA00004651"/>
    </source>
</evidence>
<dbReference type="Proteomes" id="UP000008555">
    <property type="component" value="Chromosome"/>
</dbReference>
<evidence type="ECO:0000259" key="9">
    <source>
        <dbReference type="PROSITE" id="PS50850"/>
    </source>
</evidence>
<evidence type="ECO:0000256" key="8">
    <source>
        <dbReference type="SAM" id="Phobius"/>
    </source>
</evidence>
<evidence type="ECO:0000313" key="11">
    <source>
        <dbReference type="Proteomes" id="UP000008555"/>
    </source>
</evidence>
<dbReference type="InterPro" id="IPR011701">
    <property type="entry name" value="MFS"/>
</dbReference>
<comment type="similarity">
    <text evidence="2">Belongs to the major facilitator superfamily. EmrB family.</text>
</comment>
<feature type="transmembrane region" description="Helical" evidence="8">
    <location>
        <begin position="492"/>
        <end position="518"/>
    </location>
</feature>
<feature type="transmembrane region" description="Helical" evidence="8">
    <location>
        <begin position="63"/>
        <end position="84"/>
    </location>
</feature>
<feature type="transmembrane region" description="Helical" evidence="8">
    <location>
        <begin position="348"/>
        <end position="369"/>
    </location>
</feature>
<evidence type="ECO:0000313" key="10">
    <source>
        <dbReference type="EMBL" id="ABS78445.2"/>
    </source>
</evidence>
<dbReference type="InterPro" id="IPR004638">
    <property type="entry name" value="EmrB-like"/>
</dbReference>
<dbReference type="CDD" id="cd17321">
    <property type="entry name" value="MFS_MMR_MDR_like"/>
    <property type="match status" value="1"/>
</dbReference>
<feature type="transmembrane region" description="Helical" evidence="8">
    <location>
        <begin position="285"/>
        <end position="307"/>
    </location>
</feature>
<evidence type="ECO:0000256" key="2">
    <source>
        <dbReference type="ARBA" id="ARBA00008537"/>
    </source>
</evidence>
<proteinExistence type="inferred from homology"/>
<evidence type="ECO:0000256" key="7">
    <source>
        <dbReference type="ARBA" id="ARBA00023136"/>
    </source>
</evidence>
<dbReference type="EMBL" id="CP000733">
    <property type="protein sequence ID" value="ABS78445.2"/>
    <property type="molecule type" value="Genomic_DNA"/>
</dbReference>
<sequence length="534" mass="58327">MSYFRVFLDFEYVKGHMFKITEKNRKWWIFVAMSGALSVVFLDQTAISVILPPIQKDLGLSNVLLQWVINAYLLSLAALVIFGGKLGDVLGHKRTFLAGIIIFVLASISCAAAQTSYWLVTSRIIQGVGGAFMIPVTSVMMAHAFSESERGKVMGLYVAVAPVFLSLGPLLSGLLAHYFNWRWVFWINVPISLLSIFLTIIAVPARENQRDTSKPLDWLGFLTFSLFIATLVVALMEGVNLGWSSKEIIFLFVVAAFSAIAFIFVERKAADPIVSLHLFTRKTFLSASLCLLFFTCAFSSSVFWAILLQKVMGYSPAATGLFYLPVTIPVMFMAPLGGMLRDKYGPRLPVMMGSAAVAAGSFWIALSAFKGHYSAMLPGFLLFGLGPALVYSAVMATTISSVPLSQMGMASGISNGIRQLGRVLGVAMIGSVISNIEHSRLIHSHLDTTGKLSQVSDQQLTHLLSNPAAAKHILSGLSLSEINHIHLALKSVFTFAFSMGMILAGFLLILTLGISFFLPNKPLRLLWDEKSKLV</sequence>
<keyword evidence="4" id="KW-1003">Cell membrane</keyword>
<dbReference type="Gene3D" id="1.20.1250.20">
    <property type="entry name" value="MFS general substrate transporter like domains"/>
    <property type="match status" value="1"/>
</dbReference>
<dbReference type="SUPFAM" id="SSF103473">
    <property type="entry name" value="MFS general substrate transporter"/>
    <property type="match status" value="1"/>
</dbReference>
<evidence type="ECO:0000256" key="6">
    <source>
        <dbReference type="ARBA" id="ARBA00022989"/>
    </source>
</evidence>
<feature type="transmembrane region" description="Helical" evidence="8">
    <location>
        <begin position="156"/>
        <end position="179"/>
    </location>
</feature>
<dbReference type="GO" id="GO:0005886">
    <property type="term" value="C:plasma membrane"/>
    <property type="evidence" value="ECO:0007669"/>
    <property type="project" value="UniProtKB-SubCell"/>
</dbReference>
<feature type="transmembrane region" description="Helical" evidence="8">
    <location>
        <begin position="313"/>
        <end position="336"/>
    </location>
</feature>
<feature type="transmembrane region" description="Helical" evidence="8">
    <location>
        <begin position="216"/>
        <end position="236"/>
    </location>
</feature>
<feature type="transmembrane region" description="Helical" evidence="8">
    <location>
        <begin position="375"/>
        <end position="399"/>
    </location>
</feature>
<dbReference type="KEGG" id="cbd:CBUD_1372"/>
<evidence type="ECO:0000256" key="3">
    <source>
        <dbReference type="ARBA" id="ARBA00022448"/>
    </source>
</evidence>
<dbReference type="PANTHER" id="PTHR42718">
    <property type="entry name" value="MAJOR FACILITATOR SUPERFAMILY MULTIDRUG TRANSPORTER MFSC"/>
    <property type="match status" value="1"/>
</dbReference>
<dbReference type="PRINTS" id="PR01036">
    <property type="entry name" value="TCRTETB"/>
</dbReference>
<dbReference type="Pfam" id="PF07690">
    <property type="entry name" value="MFS_1"/>
    <property type="match status" value="1"/>
</dbReference>
<feature type="domain" description="Major facilitator superfamily (MFS) profile" evidence="9">
    <location>
        <begin position="29"/>
        <end position="522"/>
    </location>
</feature>
<keyword evidence="5 8" id="KW-0812">Transmembrane</keyword>
<dbReference type="GO" id="GO:0022857">
    <property type="term" value="F:transmembrane transporter activity"/>
    <property type="evidence" value="ECO:0007669"/>
    <property type="project" value="InterPro"/>
</dbReference>
<comment type="subcellular location">
    <subcellularLocation>
        <location evidence="1">Cell membrane</location>
        <topology evidence="1">Multi-pass membrane protein</topology>
    </subcellularLocation>
</comment>
<feature type="transmembrane region" description="Helical" evidence="8">
    <location>
        <begin position="248"/>
        <end position="265"/>
    </location>
</feature>
<keyword evidence="7 8" id="KW-0472">Membrane</keyword>
<feature type="transmembrane region" description="Helical" evidence="8">
    <location>
        <begin position="27"/>
        <end position="51"/>
    </location>
</feature>
<dbReference type="InterPro" id="IPR036259">
    <property type="entry name" value="MFS_trans_sf"/>
</dbReference>
<feature type="transmembrane region" description="Helical" evidence="8">
    <location>
        <begin position="185"/>
        <end position="204"/>
    </location>
</feature>
<keyword evidence="3" id="KW-0813">Transport</keyword>
<accession>A9KG82</accession>
<dbReference type="PROSITE" id="PS50850">
    <property type="entry name" value="MFS"/>
    <property type="match status" value="1"/>
</dbReference>
<dbReference type="Gene3D" id="1.20.1720.10">
    <property type="entry name" value="Multidrug resistance protein D"/>
    <property type="match status" value="1"/>
</dbReference>
<dbReference type="NCBIfam" id="TIGR00711">
    <property type="entry name" value="efflux_EmrB"/>
    <property type="match status" value="1"/>
</dbReference>
<dbReference type="HOGENOM" id="CLU_000960_28_2_6"/>
<dbReference type="PANTHER" id="PTHR42718:SF9">
    <property type="entry name" value="MAJOR FACILITATOR SUPERFAMILY MULTIDRUG TRANSPORTER MFSC"/>
    <property type="match status" value="1"/>
</dbReference>
<dbReference type="InterPro" id="IPR020846">
    <property type="entry name" value="MFS_dom"/>
</dbReference>
<evidence type="ECO:0000256" key="4">
    <source>
        <dbReference type="ARBA" id="ARBA00022475"/>
    </source>
</evidence>